<dbReference type="EMBL" id="RKQZ01000001">
    <property type="protein sequence ID" value="RPF20058.1"/>
    <property type="molecule type" value="Genomic_DNA"/>
</dbReference>
<evidence type="ECO:0000256" key="1">
    <source>
        <dbReference type="ARBA" id="ARBA00009437"/>
    </source>
</evidence>
<evidence type="ECO:0000313" key="6">
    <source>
        <dbReference type="EMBL" id="RPF20058.1"/>
    </source>
</evidence>
<evidence type="ECO:0000256" key="4">
    <source>
        <dbReference type="ARBA" id="ARBA00023163"/>
    </source>
</evidence>
<keyword evidence="2" id="KW-0805">Transcription regulation</keyword>
<dbReference type="PANTHER" id="PTHR30346:SF29">
    <property type="entry name" value="LYSR SUBSTRATE-BINDING"/>
    <property type="match status" value="1"/>
</dbReference>
<dbReference type="Proteomes" id="UP000280501">
    <property type="component" value="Unassembled WGS sequence"/>
</dbReference>
<dbReference type="SUPFAM" id="SSF53850">
    <property type="entry name" value="Periplasmic binding protein-like II"/>
    <property type="match status" value="1"/>
</dbReference>
<dbReference type="GO" id="GO:0032993">
    <property type="term" value="C:protein-DNA complex"/>
    <property type="evidence" value="ECO:0007669"/>
    <property type="project" value="TreeGrafter"/>
</dbReference>
<dbReference type="InterPro" id="IPR000847">
    <property type="entry name" value="LysR_HTH_N"/>
</dbReference>
<organism evidence="6 7">
    <name type="scientific">Myceligenerans xiligouense</name>
    <dbReference type="NCBI Taxonomy" id="253184"/>
    <lineage>
        <taxon>Bacteria</taxon>
        <taxon>Bacillati</taxon>
        <taxon>Actinomycetota</taxon>
        <taxon>Actinomycetes</taxon>
        <taxon>Micrococcales</taxon>
        <taxon>Promicromonosporaceae</taxon>
        <taxon>Myceligenerans</taxon>
    </lineage>
</organism>
<reference evidence="6 7" key="1">
    <citation type="submission" date="2018-11" db="EMBL/GenBank/DDBJ databases">
        <title>Sequencing the genomes of 1000 actinobacteria strains.</title>
        <authorList>
            <person name="Klenk H.-P."/>
        </authorList>
    </citation>
    <scope>NUCLEOTIDE SEQUENCE [LARGE SCALE GENOMIC DNA]</scope>
    <source>
        <strain evidence="6 7">DSM 15700</strain>
    </source>
</reference>
<dbReference type="RefSeq" id="WP_123813278.1">
    <property type="nucleotide sequence ID" value="NZ_RKQZ01000001.1"/>
</dbReference>
<feature type="domain" description="HTH lysR-type" evidence="5">
    <location>
        <begin position="2"/>
        <end position="59"/>
    </location>
</feature>
<dbReference type="Pfam" id="PF03466">
    <property type="entry name" value="LysR_substrate"/>
    <property type="match status" value="1"/>
</dbReference>
<proteinExistence type="inferred from homology"/>
<protein>
    <submittedName>
        <fullName evidence="6">DNA-binding transcriptional LysR family regulator</fullName>
    </submittedName>
</protein>
<evidence type="ECO:0000256" key="2">
    <source>
        <dbReference type="ARBA" id="ARBA00023015"/>
    </source>
</evidence>
<dbReference type="PROSITE" id="PS50931">
    <property type="entry name" value="HTH_LYSR"/>
    <property type="match status" value="1"/>
</dbReference>
<comment type="caution">
    <text evidence="6">The sequence shown here is derived from an EMBL/GenBank/DDBJ whole genome shotgun (WGS) entry which is preliminary data.</text>
</comment>
<dbReference type="GO" id="GO:0003700">
    <property type="term" value="F:DNA-binding transcription factor activity"/>
    <property type="evidence" value="ECO:0007669"/>
    <property type="project" value="InterPro"/>
</dbReference>
<dbReference type="PANTHER" id="PTHR30346">
    <property type="entry name" value="TRANSCRIPTIONAL DUAL REGULATOR HCAR-RELATED"/>
    <property type="match status" value="1"/>
</dbReference>
<evidence type="ECO:0000259" key="5">
    <source>
        <dbReference type="PROSITE" id="PS50931"/>
    </source>
</evidence>
<dbReference type="InterPro" id="IPR036390">
    <property type="entry name" value="WH_DNA-bd_sf"/>
</dbReference>
<comment type="similarity">
    <text evidence="1">Belongs to the LysR transcriptional regulatory family.</text>
</comment>
<dbReference type="Pfam" id="PF00126">
    <property type="entry name" value="HTH_1"/>
    <property type="match status" value="1"/>
</dbReference>
<dbReference type="GO" id="GO:0003677">
    <property type="term" value="F:DNA binding"/>
    <property type="evidence" value="ECO:0007669"/>
    <property type="project" value="UniProtKB-KW"/>
</dbReference>
<dbReference type="InterPro" id="IPR005119">
    <property type="entry name" value="LysR_subst-bd"/>
</dbReference>
<dbReference type="Gene3D" id="1.10.10.10">
    <property type="entry name" value="Winged helix-like DNA-binding domain superfamily/Winged helix DNA-binding domain"/>
    <property type="match status" value="1"/>
</dbReference>
<keyword evidence="7" id="KW-1185">Reference proteome</keyword>
<keyword evidence="4" id="KW-0804">Transcription</keyword>
<dbReference type="SUPFAM" id="SSF46785">
    <property type="entry name" value="Winged helix' DNA-binding domain"/>
    <property type="match status" value="1"/>
</dbReference>
<gene>
    <name evidence="6" type="ORF">EDD34_0634</name>
</gene>
<name>A0A3N4Z208_9MICO</name>
<dbReference type="InterPro" id="IPR036388">
    <property type="entry name" value="WH-like_DNA-bd_sf"/>
</dbReference>
<evidence type="ECO:0000256" key="3">
    <source>
        <dbReference type="ARBA" id="ARBA00023125"/>
    </source>
</evidence>
<keyword evidence="3 6" id="KW-0238">DNA-binding</keyword>
<accession>A0A3N4Z208</accession>
<dbReference type="OrthoDB" id="3673085at2"/>
<dbReference type="Gene3D" id="3.40.190.10">
    <property type="entry name" value="Periplasmic binding protein-like II"/>
    <property type="match status" value="2"/>
</dbReference>
<dbReference type="AlphaFoldDB" id="A0A3N4Z208"/>
<evidence type="ECO:0000313" key="7">
    <source>
        <dbReference type="Proteomes" id="UP000280501"/>
    </source>
</evidence>
<sequence length="303" mass="33001">MLDPRRLHLLRRLHQLGTVRAVADLLHMSPSSVSQQLATLEREAGAHLLERTGRRVRLTPVGLELARHATEILDHIESVEAEIAGLHSEPTGTVRVAAFTSVLHTILIPAVRSLRSTHPRIAVVLTEAEPSEALPALRRGEVDLAVSGDFEDSPEPSDPDLVRTPLTRDDVVLVVAEDATPPGMPAPGGAHDTVHLADLADATWAFEKPGAHLADLAERLCLRAGFRPRIAARCMSHGSLLRYVEAGLAVTLLPRLAVDSRYAVRILPFRDPLERDIHLVGRRAAMSRVAVREVAHAITRVTP</sequence>